<dbReference type="Gene3D" id="3.40.50.2300">
    <property type="match status" value="1"/>
</dbReference>
<dbReference type="EMBL" id="CP034328">
    <property type="protein sequence ID" value="AZL57724.1"/>
    <property type="molecule type" value="Genomic_DNA"/>
</dbReference>
<evidence type="ECO:0000313" key="6">
    <source>
        <dbReference type="Proteomes" id="UP000282002"/>
    </source>
</evidence>
<feature type="region of interest" description="Disordered" evidence="3">
    <location>
        <begin position="133"/>
        <end position="154"/>
    </location>
</feature>
<sequence>MFVLKILVVDDDSFILELVPLLIAQIGTHEVILAQSGSDALSVIKVATVPFDCFFFDIQMPGMDGIELCQTVRQLRDYRHTPIIMLTAMTEKSFIDRAFLAGATDYATKPFDMVELRARLNMAEQLVQKGNEAAASDDAYTAQPSNTEAPEPEGTDALQITGLDTILGITALGNYLKALSASGQLSSQVFAMAAEGFAGIEARASIAERTYFIAEIVRAIHAVLQPYGYLMAHFQPGIFICISNCAVTLDPEAVEGDVQSLLDESNCVFDSGSPMEVDIAMGPPIQPGLVGTLGIDAFFERVVSRAKARAVAKASLQRQPNIRLVPKIP</sequence>
<dbReference type="InterPro" id="IPR001789">
    <property type="entry name" value="Sig_transdc_resp-reg_receiver"/>
</dbReference>
<feature type="modified residue" description="4-aspartylphosphate" evidence="2">
    <location>
        <position position="57"/>
    </location>
</feature>
<keyword evidence="1 2" id="KW-0597">Phosphoprotein</keyword>
<dbReference type="OrthoDB" id="7326651at2"/>
<feature type="domain" description="Response regulatory" evidence="4">
    <location>
        <begin position="5"/>
        <end position="124"/>
    </location>
</feature>
<dbReference type="KEGG" id="taw:EI545_02015"/>
<dbReference type="Pfam" id="PF00072">
    <property type="entry name" value="Response_reg"/>
    <property type="match status" value="1"/>
</dbReference>
<name>A0A3S8U289_9RHOB</name>
<dbReference type="GO" id="GO:0000160">
    <property type="term" value="P:phosphorelay signal transduction system"/>
    <property type="evidence" value="ECO:0007669"/>
    <property type="project" value="InterPro"/>
</dbReference>
<organism evidence="5 6">
    <name type="scientific">Tabrizicola piscis</name>
    <dbReference type="NCBI Taxonomy" id="2494374"/>
    <lineage>
        <taxon>Bacteria</taxon>
        <taxon>Pseudomonadati</taxon>
        <taxon>Pseudomonadota</taxon>
        <taxon>Alphaproteobacteria</taxon>
        <taxon>Rhodobacterales</taxon>
        <taxon>Paracoccaceae</taxon>
        <taxon>Tabrizicola</taxon>
    </lineage>
</organism>
<gene>
    <name evidence="5" type="ORF">EI545_02015</name>
</gene>
<proteinExistence type="predicted"/>
<evidence type="ECO:0000256" key="1">
    <source>
        <dbReference type="ARBA" id="ARBA00022553"/>
    </source>
</evidence>
<dbReference type="PROSITE" id="PS50110">
    <property type="entry name" value="RESPONSE_REGULATORY"/>
    <property type="match status" value="1"/>
</dbReference>
<dbReference type="RefSeq" id="WP_125323920.1">
    <property type="nucleotide sequence ID" value="NZ_CP034328.1"/>
</dbReference>
<dbReference type="PANTHER" id="PTHR44591:SF3">
    <property type="entry name" value="RESPONSE REGULATORY DOMAIN-CONTAINING PROTEIN"/>
    <property type="match status" value="1"/>
</dbReference>
<evidence type="ECO:0000259" key="4">
    <source>
        <dbReference type="PROSITE" id="PS50110"/>
    </source>
</evidence>
<accession>A0A3S8U289</accession>
<evidence type="ECO:0000256" key="3">
    <source>
        <dbReference type="SAM" id="MobiDB-lite"/>
    </source>
</evidence>
<evidence type="ECO:0000256" key="2">
    <source>
        <dbReference type="PROSITE-ProRule" id="PRU00169"/>
    </source>
</evidence>
<keyword evidence="6" id="KW-1185">Reference proteome</keyword>
<dbReference type="Proteomes" id="UP000282002">
    <property type="component" value="Chromosome"/>
</dbReference>
<dbReference type="SUPFAM" id="SSF52172">
    <property type="entry name" value="CheY-like"/>
    <property type="match status" value="1"/>
</dbReference>
<dbReference type="AlphaFoldDB" id="A0A3S8U289"/>
<dbReference type="SMART" id="SM00448">
    <property type="entry name" value="REC"/>
    <property type="match status" value="1"/>
</dbReference>
<dbReference type="InterPro" id="IPR050595">
    <property type="entry name" value="Bact_response_regulator"/>
</dbReference>
<evidence type="ECO:0000313" key="5">
    <source>
        <dbReference type="EMBL" id="AZL57724.1"/>
    </source>
</evidence>
<dbReference type="PANTHER" id="PTHR44591">
    <property type="entry name" value="STRESS RESPONSE REGULATOR PROTEIN 1"/>
    <property type="match status" value="1"/>
</dbReference>
<reference evidence="5 6" key="1">
    <citation type="submission" date="2018-12" db="EMBL/GenBank/DDBJ databases">
        <title>Complete genome sequencing of Tabrizicola sp. K13M18.</title>
        <authorList>
            <person name="Bae J.-W."/>
        </authorList>
    </citation>
    <scope>NUCLEOTIDE SEQUENCE [LARGE SCALE GENOMIC DNA]</scope>
    <source>
        <strain evidence="5 6">K13M18</strain>
    </source>
</reference>
<dbReference type="InterPro" id="IPR011006">
    <property type="entry name" value="CheY-like_superfamily"/>
</dbReference>
<protein>
    <submittedName>
        <fullName evidence="5">Response regulator</fullName>
    </submittedName>
</protein>